<evidence type="ECO:0000256" key="3">
    <source>
        <dbReference type="ARBA" id="ARBA00022676"/>
    </source>
</evidence>
<evidence type="ECO:0000256" key="9">
    <source>
        <dbReference type="ARBA" id="ARBA00040345"/>
    </source>
</evidence>
<comment type="function">
    <text evidence="6">Catalyzes the glycosylation of 4,4'-diaponeurosporenoate, i.e. the esterification of glucose at the C1'' position with the carboxyl group of 4,4'-diaponeurosporenic acid, to form glycosyl-4,4'-diaponeurosporenoate. This is a step in the biosynthesis of staphyloxanthin, an orange pigment present in most staphylococci strains.</text>
</comment>
<keyword evidence="2" id="KW-1003">Cell membrane</keyword>
<dbReference type="Pfam" id="PF00535">
    <property type="entry name" value="Glycos_transf_2"/>
    <property type="match status" value="1"/>
</dbReference>
<dbReference type="SUPFAM" id="SSF53448">
    <property type="entry name" value="Nucleotide-diphospho-sugar transferases"/>
    <property type="match status" value="1"/>
</dbReference>
<dbReference type="AlphaFoldDB" id="A0A2M9CL29"/>
<dbReference type="GO" id="GO:0016757">
    <property type="term" value="F:glycosyltransferase activity"/>
    <property type="evidence" value="ECO:0007669"/>
    <property type="project" value="UniProtKB-KW"/>
</dbReference>
<accession>A0A2M9CL29</accession>
<comment type="subcellular location">
    <subcellularLocation>
        <location evidence="1">Cell membrane</location>
    </subcellularLocation>
</comment>
<evidence type="ECO:0000256" key="6">
    <source>
        <dbReference type="ARBA" id="ARBA00037281"/>
    </source>
</evidence>
<evidence type="ECO:0000259" key="10">
    <source>
        <dbReference type="Pfam" id="PF00535"/>
    </source>
</evidence>
<evidence type="ECO:0000256" key="4">
    <source>
        <dbReference type="ARBA" id="ARBA00022679"/>
    </source>
</evidence>
<dbReference type="GO" id="GO:0005886">
    <property type="term" value="C:plasma membrane"/>
    <property type="evidence" value="ECO:0007669"/>
    <property type="project" value="UniProtKB-SubCell"/>
</dbReference>
<reference evidence="11 12" key="1">
    <citation type="submission" date="2017-11" db="EMBL/GenBank/DDBJ databases">
        <title>Genomic Encyclopedia of Archaeal and Bacterial Type Strains, Phase II (KMG-II): From Individual Species to Whole Genera.</title>
        <authorList>
            <person name="Goeker M."/>
        </authorList>
    </citation>
    <scope>NUCLEOTIDE SEQUENCE [LARGE SCALE GENOMIC DNA]</scope>
    <source>
        <strain evidence="11 12">DSM 27393</strain>
    </source>
</reference>
<proteinExistence type="inferred from homology"/>
<dbReference type="OrthoDB" id="9802632at2"/>
<feature type="domain" description="Glycosyltransferase 2-like" evidence="10">
    <location>
        <begin position="6"/>
        <end position="164"/>
    </location>
</feature>
<comment type="pathway">
    <text evidence="7">Carotenoid biosynthesis; staphyloxanthin biosynthesis; staphyloxanthin from farnesyl diphosphate: step 4/5.</text>
</comment>
<dbReference type="CDD" id="cd00761">
    <property type="entry name" value="Glyco_tranf_GTA_type"/>
    <property type="match status" value="1"/>
</dbReference>
<dbReference type="Proteomes" id="UP000228758">
    <property type="component" value="Unassembled WGS sequence"/>
</dbReference>
<evidence type="ECO:0000256" key="7">
    <source>
        <dbReference type="ARBA" id="ARBA00037904"/>
    </source>
</evidence>
<evidence type="ECO:0000313" key="12">
    <source>
        <dbReference type="Proteomes" id="UP000228758"/>
    </source>
</evidence>
<dbReference type="Gene3D" id="3.90.550.10">
    <property type="entry name" value="Spore Coat Polysaccharide Biosynthesis Protein SpsA, Chain A"/>
    <property type="match status" value="1"/>
</dbReference>
<sequence length="267" mass="30184">MTRVTLVIPVRDDAELLRRCLADVARQSRPIDELIVVDNASDDDSADVARAAGATVLTERVAGIWPAAARGFDAATGDVIARCDADCRLPSDWVERLVAALDARPDAVAVTGPGVFYDLAGVPRLLADVFYMRAYFWSMHGALAGTPLFGSNMGIRRATWRAVRDRVHRDDPEVHDDMDLSLCLDPRWRVVYDRRLRTGISGRPFRSLPAMIRRGRRAVHTLARNWPEQSPWRRWRIRVEDRLDRRRGLRSDVRPTAALRRPREDGA</sequence>
<evidence type="ECO:0000256" key="5">
    <source>
        <dbReference type="ARBA" id="ARBA00023136"/>
    </source>
</evidence>
<evidence type="ECO:0000256" key="8">
    <source>
        <dbReference type="ARBA" id="ARBA00038120"/>
    </source>
</evidence>
<evidence type="ECO:0000256" key="1">
    <source>
        <dbReference type="ARBA" id="ARBA00004236"/>
    </source>
</evidence>
<dbReference type="RefSeq" id="WP_100364751.1">
    <property type="nucleotide sequence ID" value="NZ_PGFF01000001.1"/>
</dbReference>
<dbReference type="InterPro" id="IPR029044">
    <property type="entry name" value="Nucleotide-diphossugar_trans"/>
</dbReference>
<keyword evidence="12" id="KW-1185">Reference proteome</keyword>
<keyword evidence="4 11" id="KW-0808">Transferase</keyword>
<organism evidence="11 12">
    <name type="scientific">Diaminobutyricimonas aerilata</name>
    <dbReference type="NCBI Taxonomy" id="1162967"/>
    <lineage>
        <taxon>Bacteria</taxon>
        <taxon>Bacillati</taxon>
        <taxon>Actinomycetota</taxon>
        <taxon>Actinomycetes</taxon>
        <taxon>Micrococcales</taxon>
        <taxon>Microbacteriaceae</taxon>
        <taxon>Diaminobutyricimonas</taxon>
    </lineage>
</organism>
<gene>
    <name evidence="11" type="ORF">CLV46_2151</name>
</gene>
<evidence type="ECO:0000256" key="2">
    <source>
        <dbReference type="ARBA" id="ARBA00022475"/>
    </source>
</evidence>
<protein>
    <recommendedName>
        <fullName evidence="9">4,4'-diaponeurosporenoate glycosyltransferase</fullName>
    </recommendedName>
</protein>
<dbReference type="InterPro" id="IPR001173">
    <property type="entry name" value="Glyco_trans_2-like"/>
</dbReference>
<evidence type="ECO:0000313" key="11">
    <source>
        <dbReference type="EMBL" id="PJJ72579.1"/>
    </source>
</evidence>
<dbReference type="PANTHER" id="PTHR43646">
    <property type="entry name" value="GLYCOSYLTRANSFERASE"/>
    <property type="match status" value="1"/>
</dbReference>
<dbReference type="PANTHER" id="PTHR43646:SF2">
    <property type="entry name" value="GLYCOSYLTRANSFERASE 2-LIKE DOMAIN-CONTAINING PROTEIN"/>
    <property type="match status" value="1"/>
</dbReference>
<keyword evidence="3" id="KW-0328">Glycosyltransferase</keyword>
<keyword evidence="5" id="KW-0472">Membrane</keyword>
<dbReference type="EMBL" id="PGFF01000001">
    <property type="protein sequence ID" value="PJJ72579.1"/>
    <property type="molecule type" value="Genomic_DNA"/>
</dbReference>
<name>A0A2M9CL29_9MICO</name>
<comment type="similarity">
    <text evidence="8">Belongs to the glycosyltransferase 2 family. CrtQ subfamily.</text>
</comment>
<comment type="caution">
    <text evidence="11">The sequence shown here is derived from an EMBL/GenBank/DDBJ whole genome shotgun (WGS) entry which is preliminary data.</text>
</comment>